<keyword evidence="2 5" id="KW-0238">DNA-binding</keyword>
<organism evidence="5 6">
    <name type="scientific">Rhizobium rhizoryzae</name>
    <dbReference type="NCBI Taxonomy" id="451876"/>
    <lineage>
        <taxon>Bacteria</taxon>
        <taxon>Pseudomonadati</taxon>
        <taxon>Pseudomonadota</taxon>
        <taxon>Alphaproteobacteria</taxon>
        <taxon>Hyphomicrobiales</taxon>
        <taxon>Rhizobiaceae</taxon>
        <taxon>Rhizobium/Agrobacterium group</taxon>
        <taxon>Rhizobium</taxon>
    </lineage>
</organism>
<dbReference type="Pfam" id="PF12833">
    <property type="entry name" value="HTH_18"/>
    <property type="match status" value="1"/>
</dbReference>
<dbReference type="EMBL" id="JACIEC010000008">
    <property type="protein sequence ID" value="MBB4145495.1"/>
    <property type="molecule type" value="Genomic_DNA"/>
</dbReference>
<dbReference type="PRINTS" id="PR00032">
    <property type="entry name" value="HTHARAC"/>
</dbReference>
<dbReference type="GO" id="GO:0003700">
    <property type="term" value="F:DNA-binding transcription factor activity"/>
    <property type="evidence" value="ECO:0007669"/>
    <property type="project" value="InterPro"/>
</dbReference>
<dbReference type="Gene3D" id="1.10.10.60">
    <property type="entry name" value="Homeodomain-like"/>
    <property type="match status" value="2"/>
</dbReference>
<evidence type="ECO:0000256" key="3">
    <source>
        <dbReference type="ARBA" id="ARBA00023163"/>
    </source>
</evidence>
<dbReference type="InterPro" id="IPR020449">
    <property type="entry name" value="Tscrpt_reg_AraC-type_HTH"/>
</dbReference>
<name>A0A7W6PRR2_9HYPH</name>
<dbReference type="AlphaFoldDB" id="A0A7W6PRR2"/>
<dbReference type="InterPro" id="IPR018060">
    <property type="entry name" value="HTH_AraC"/>
</dbReference>
<dbReference type="SMART" id="SM00342">
    <property type="entry name" value="HTH_ARAC"/>
    <property type="match status" value="1"/>
</dbReference>
<reference evidence="5 6" key="1">
    <citation type="submission" date="2020-08" db="EMBL/GenBank/DDBJ databases">
        <title>Genomic Encyclopedia of Type Strains, Phase IV (KMG-IV): sequencing the most valuable type-strain genomes for metagenomic binning, comparative biology and taxonomic classification.</title>
        <authorList>
            <person name="Goeker M."/>
        </authorList>
    </citation>
    <scope>NUCLEOTIDE SEQUENCE [LARGE SCALE GENOMIC DNA]</scope>
    <source>
        <strain evidence="5 6">DSM 29514</strain>
    </source>
</reference>
<keyword evidence="3" id="KW-0804">Transcription</keyword>
<accession>A0A7W6PRR2</accession>
<dbReference type="PANTHER" id="PTHR43280">
    <property type="entry name" value="ARAC-FAMILY TRANSCRIPTIONAL REGULATOR"/>
    <property type="match status" value="1"/>
</dbReference>
<dbReference type="RefSeq" id="WP_165131841.1">
    <property type="nucleotide sequence ID" value="NZ_CP049249.1"/>
</dbReference>
<proteinExistence type="predicted"/>
<dbReference type="SUPFAM" id="SSF46689">
    <property type="entry name" value="Homeodomain-like"/>
    <property type="match status" value="2"/>
</dbReference>
<evidence type="ECO:0000256" key="1">
    <source>
        <dbReference type="ARBA" id="ARBA00023015"/>
    </source>
</evidence>
<protein>
    <submittedName>
        <fullName evidence="5">AraC-like DNA-binding protein</fullName>
    </submittedName>
</protein>
<feature type="domain" description="HTH araC/xylS-type" evidence="4">
    <location>
        <begin position="134"/>
        <end position="232"/>
    </location>
</feature>
<comment type="caution">
    <text evidence="5">The sequence shown here is derived from an EMBL/GenBank/DDBJ whole genome shotgun (WGS) entry which is preliminary data.</text>
</comment>
<dbReference type="PANTHER" id="PTHR43280:SF11">
    <property type="entry name" value="RCS-SPECIFIC HTH-TYPE TRANSCRIPTIONAL ACTIVATOR RCLR"/>
    <property type="match status" value="1"/>
</dbReference>
<gene>
    <name evidence="5" type="ORF">GGQ72_004059</name>
</gene>
<dbReference type="InterPro" id="IPR018062">
    <property type="entry name" value="HTH_AraC-typ_CS"/>
</dbReference>
<dbReference type="Proteomes" id="UP000519897">
    <property type="component" value="Unassembled WGS sequence"/>
</dbReference>
<evidence type="ECO:0000259" key="4">
    <source>
        <dbReference type="PROSITE" id="PS01124"/>
    </source>
</evidence>
<evidence type="ECO:0000313" key="6">
    <source>
        <dbReference type="Proteomes" id="UP000519897"/>
    </source>
</evidence>
<evidence type="ECO:0000313" key="5">
    <source>
        <dbReference type="EMBL" id="MBB4145495.1"/>
    </source>
</evidence>
<keyword evidence="1" id="KW-0805">Transcription regulation</keyword>
<sequence>MHSIYFTHKITGTSIALEIHSTDQNLVGIITTAIQSLNGLQLYHGEPQNQARSWGFAIFDCRHEFPTKVSSNVHNLALVPPALANRETTYASGFTDFIAWPLTPDELSVRILGRCGIWSHEGGYHRFSPIPLVERICNFMSEDPQRTVSVRSLARNFHSNHNTINRLFKQEFGLPPLAWQRKLRLEGAAYRLMRSMDSITEIAAEFGYPSPNNFATAFKRHFGKSPLQYRRDEARKRQDD</sequence>
<dbReference type="PROSITE" id="PS00041">
    <property type="entry name" value="HTH_ARAC_FAMILY_1"/>
    <property type="match status" value="1"/>
</dbReference>
<dbReference type="InterPro" id="IPR009057">
    <property type="entry name" value="Homeodomain-like_sf"/>
</dbReference>
<evidence type="ECO:0000256" key="2">
    <source>
        <dbReference type="ARBA" id="ARBA00023125"/>
    </source>
</evidence>
<keyword evidence="6" id="KW-1185">Reference proteome</keyword>
<dbReference type="GO" id="GO:0043565">
    <property type="term" value="F:sequence-specific DNA binding"/>
    <property type="evidence" value="ECO:0007669"/>
    <property type="project" value="InterPro"/>
</dbReference>
<dbReference type="PROSITE" id="PS01124">
    <property type="entry name" value="HTH_ARAC_FAMILY_2"/>
    <property type="match status" value="1"/>
</dbReference>